<evidence type="ECO:0000259" key="3">
    <source>
        <dbReference type="PROSITE" id="PS50158"/>
    </source>
</evidence>
<keyword evidence="1" id="KW-0863">Zinc-finger</keyword>
<evidence type="ECO:0000313" key="4">
    <source>
        <dbReference type="EMBL" id="KAK1668630.1"/>
    </source>
</evidence>
<protein>
    <recommendedName>
        <fullName evidence="3">CCHC-type domain-containing protein</fullName>
    </recommendedName>
</protein>
<feature type="region of interest" description="Disordered" evidence="2">
    <location>
        <begin position="1"/>
        <end position="21"/>
    </location>
</feature>
<proteinExistence type="predicted"/>
<dbReference type="PANTHER" id="PTHR47481:SF31">
    <property type="entry name" value="OS01G0873500 PROTEIN"/>
    <property type="match status" value="1"/>
</dbReference>
<feature type="compositionally biased region" description="Basic and acidic residues" evidence="2">
    <location>
        <begin position="261"/>
        <end position="273"/>
    </location>
</feature>
<dbReference type="InterPro" id="IPR036875">
    <property type="entry name" value="Znf_CCHC_sf"/>
</dbReference>
<accession>A0AAD8T370</accession>
<sequence length="572" mass="61101">MIGSLFSAQSSSMPPQGASGLQMQPYAAASDAATSSAPAITASTSSAPAVAASTSSAPAPVSFVVAVTPAPPAPSPALDITTAFPPPYHFGNHITLKLTPDNYIFWRAHVLPLLRSHYLLGYVDGTLLCPPALVDGVHSPGSLSLGVAGLVVFAKTSHEAWTILATMFSAQSQARANVLRRQLGESQKLDKTVTDYYNQVRAIADTLASIGQPITDADFTSYTINDLDEEYDGLVEVVNERANTSPMPPHELYQRLLQTEQRVEARPGRREASGHLGDSAAHVANRGGSRPPPSVPYSPSGKTAPPPPAPDHSGGGRSKRVCQLCGQEGHVAAKCHRRFQRSFLGLGNDGKDTRNNARQAAMADRPVPPPSQGQTQTYVDPHWYMDTGSTDHLTSELGKLHTRDVYIGSDKVHTANGAGTGCGVRLELFDDATPSSPLPNVDRVTSHGLDKRDHARSASNVDHCKPTTNPMSSTDKITAADGELFSSADATEYRSIVGGLQCLTITRPDISYDVNRVSQYLHEPRDTHWSAVKRILRYVSLTVSYGLHIRPNPSGVLSAYSDADWAGSSNVT</sequence>
<dbReference type="GO" id="GO:0008270">
    <property type="term" value="F:zinc ion binding"/>
    <property type="evidence" value="ECO:0007669"/>
    <property type="project" value="UniProtKB-KW"/>
</dbReference>
<evidence type="ECO:0000256" key="1">
    <source>
        <dbReference type="PROSITE-ProRule" id="PRU00047"/>
    </source>
</evidence>
<dbReference type="EMBL" id="JAUUTY010000003">
    <property type="protein sequence ID" value="KAK1668630.1"/>
    <property type="molecule type" value="Genomic_DNA"/>
</dbReference>
<evidence type="ECO:0000313" key="5">
    <source>
        <dbReference type="Proteomes" id="UP001231189"/>
    </source>
</evidence>
<feature type="region of interest" description="Disordered" evidence="2">
    <location>
        <begin position="260"/>
        <end position="320"/>
    </location>
</feature>
<dbReference type="GO" id="GO:0003676">
    <property type="term" value="F:nucleic acid binding"/>
    <property type="evidence" value="ECO:0007669"/>
    <property type="project" value="InterPro"/>
</dbReference>
<organism evidence="4 5">
    <name type="scientific">Lolium multiflorum</name>
    <name type="common">Italian ryegrass</name>
    <name type="synonym">Lolium perenne subsp. multiflorum</name>
    <dbReference type="NCBI Taxonomy" id="4521"/>
    <lineage>
        <taxon>Eukaryota</taxon>
        <taxon>Viridiplantae</taxon>
        <taxon>Streptophyta</taxon>
        <taxon>Embryophyta</taxon>
        <taxon>Tracheophyta</taxon>
        <taxon>Spermatophyta</taxon>
        <taxon>Magnoliopsida</taxon>
        <taxon>Liliopsida</taxon>
        <taxon>Poales</taxon>
        <taxon>Poaceae</taxon>
        <taxon>BOP clade</taxon>
        <taxon>Pooideae</taxon>
        <taxon>Poodae</taxon>
        <taxon>Poeae</taxon>
        <taxon>Poeae Chloroplast Group 2 (Poeae type)</taxon>
        <taxon>Loliodinae</taxon>
        <taxon>Loliinae</taxon>
        <taxon>Lolium</taxon>
    </lineage>
</organism>
<keyword evidence="1" id="KW-0862">Zinc</keyword>
<reference evidence="4" key="1">
    <citation type="submission" date="2023-07" db="EMBL/GenBank/DDBJ databases">
        <title>A chromosome-level genome assembly of Lolium multiflorum.</title>
        <authorList>
            <person name="Chen Y."/>
            <person name="Copetti D."/>
            <person name="Kolliker R."/>
            <person name="Studer B."/>
        </authorList>
    </citation>
    <scope>NUCLEOTIDE SEQUENCE</scope>
    <source>
        <strain evidence="4">02402/16</strain>
        <tissue evidence="4">Leaf</tissue>
    </source>
</reference>
<dbReference type="Pfam" id="PF14223">
    <property type="entry name" value="Retrotran_gag_2"/>
    <property type="match status" value="1"/>
</dbReference>
<gene>
    <name evidence="4" type="ORF">QYE76_056789</name>
</gene>
<dbReference type="PANTHER" id="PTHR47481">
    <property type="match status" value="1"/>
</dbReference>
<keyword evidence="1" id="KW-0479">Metal-binding</keyword>
<dbReference type="PROSITE" id="PS50158">
    <property type="entry name" value="ZF_CCHC"/>
    <property type="match status" value="1"/>
</dbReference>
<feature type="domain" description="CCHC-type" evidence="3">
    <location>
        <begin position="322"/>
        <end position="335"/>
    </location>
</feature>
<evidence type="ECO:0000256" key="2">
    <source>
        <dbReference type="SAM" id="MobiDB-lite"/>
    </source>
</evidence>
<dbReference type="Proteomes" id="UP001231189">
    <property type="component" value="Unassembled WGS sequence"/>
</dbReference>
<dbReference type="SUPFAM" id="SSF57756">
    <property type="entry name" value="Retrovirus zinc finger-like domains"/>
    <property type="match status" value="1"/>
</dbReference>
<name>A0AAD8T370_LOLMU</name>
<dbReference type="AlphaFoldDB" id="A0AAD8T370"/>
<comment type="caution">
    <text evidence="4">The sequence shown here is derived from an EMBL/GenBank/DDBJ whole genome shotgun (WGS) entry which is preliminary data.</text>
</comment>
<keyword evidence="5" id="KW-1185">Reference proteome</keyword>
<dbReference type="InterPro" id="IPR001878">
    <property type="entry name" value="Znf_CCHC"/>
</dbReference>